<dbReference type="EMBL" id="CAUYUJ010002064">
    <property type="protein sequence ID" value="CAK0799002.1"/>
    <property type="molecule type" value="Genomic_DNA"/>
</dbReference>
<evidence type="ECO:0000313" key="4">
    <source>
        <dbReference type="Proteomes" id="UP001189429"/>
    </source>
</evidence>
<keyword evidence="2" id="KW-0812">Transmembrane</keyword>
<feature type="compositionally biased region" description="Low complexity" evidence="1">
    <location>
        <begin position="48"/>
        <end position="57"/>
    </location>
</feature>
<feature type="transmembrane region" description="Helical" evidence="2">
    <location>
        <begin position="165"/>
        <end position="187"/>
    </location>
</feature>
<name>A0ABN9Q0U5_9DINO</name>
<feature type="transmembrane region" description="Helical" evidence="2">
    <location>
        <begin position="324"/>
        <end position="344"/>
    </location>
</feature>
<feature type="transmembrane region" description="Helical" evidence="2">
    <location>
        <begin position="350"/>
        <end position="372"/>
    </location>
</feature>
<dbReference type="Proteomes" id="UP001189429">
    <property type="component" value="Unassembled WGS sequence"/>
</dbReference>
<accession>A0ABN9Q0U5</accession>
<gene>
    <name evidence="3" type="ORF">PCOR1329_LOCUS7600</name>
</gene>
<keyword evidence="2" id="KW-1133">Transmembrane helix</keyword>
<evidence type="ECO:0000313" key="3">
    <source>
        <dbReference type="EMBL" id="CAK0799002.1"/>
    </source>
</evidence>
<evidence type="ECO:0000256" key="2">
    <source>
        <dbReference type="SAM" id="Phobius"/>
    </source>
</evidence>
<feature type="compositionally biased region" description="Basic and acidic residues" evidence="1">
    <location>
        <begin position="1"/>
        <end position="11"/>
    </location>
</feature>
<keyword evidence="2" id="KW-0472">Membrane</keyword>
<feature type="region of interest" description="Disordered" evidence="1">
    <location>
        <begin position="1"/>
        <end position="76"/>
    </location>
</feature>
<organism evidence="3 4">
    <name type="scientific">Prorocentrum cordatum</name>
    <dbReference type="NCBI Taxonomy" id="2364126"/>
    <lineage>
        <taxon>Eukaryota</taxon>
        <taxon>Sar</taxon>
        <taxon>Alveolata</taxon>
        <taxon>Dinophyceae</taxon>
        <taxon>Prorocentrales</taxon>
        <taxon>Prorocentraceae</taxon>
        <taxon>Prorocentrum</taxon>
    </lineage>
</organism>
<proteinExistence type="predicted"/>
<feature type="non-terminal residue" evidence="3">
    <location>
        <position position="1"/>
    </location>
</feature>
<feature type="transmembrane region" description="Helical" evidence="2">
    <location>
        <begin position="248"/>
        <end position="269"/>
    </location>
</feature>
<feature type="transmembrane region" description="Helical" evidence="2">
    <location>
        <begin position="207"/>
        <end position="227"/>
    </location>
</feature>
<keyword evidence="4" id="KW-1185">Reference proteome</keyword>
<evidence type="ECO:0000256" key="1">
    <source>
        <dbReference type="SAM" id="MobiDB-lite"/>
    </source>
</evidence>
<sequence>DILAAWRREPPRPCLGERAPAGPGASERHSLGGSSREVRARRRPPLELGLAPGARPRAGGGRPLGRRPAQPGRHGDDLDLPLEPLWDILLPFFGLGISALGVQLTLFVSLVEPLLLLALPSVLRALRGFDHRLLSWHLGSLIGHPMIVAQVAISRAERGRPACGAAAFGALVGAYALGALAGTAMALHPLFPPEAGAARARVAPNEAVRLGAIALLVASSLLALPFVGRLLAEVKRTFGVAHECAPELAARSLVVFGLSLIMGAMPRLASVSSEDVLSGFLAWGDGRSVLWFDIVGVVTSGVVVPILLSPGLGALAGGDCLDCTLRLGCLSCALLALASAKVHLEGIDAAFDLAVAAGGTLSFAAALAHTVLSTRMLEEIAEDDAGIALGWGVFAGGSAELAGSRLGEALSLHWNFLWPSALALLACTAAQWALRQRPARPGGLAVPAACA</sequence>
<reference evidence="3" key="1">
    <citation type="submission" date="2023-10" db="EMBL/GenBank/DDBJ databases">
        <authorList>
            <person name="Chen Y."/>
            <person name="Shah S."/>
            <person name="Dougan E. K."/>
            <person name="Thang M."/>
            <person name="Chan C."/>
        </authorList>
    </citation>
    <scope>NUCLEOTIDE SEQUENCE [LARGE SCALE GENOMIC DNA]</scope>
</reference>
<evidence type="ECO:0008006" key="5">
    <source>
        <dbReference type="Google" id="ProtNLM"/>
    </source>
</evidence>
<comment type="caution">
    <text evidence="3">The sequence shown here is derived from an EMBL/GenBank/DDBJ whole genome shotgun (WGS) entry which is preliminary data.</text>
</comment>
<feature type="transmembrane region" description="Helical" evidence="2">
    <location>
        <begin position="289"/>
        <end position="312"/>
    </location>
</feature>
<protein>
    <recommendedName>
        <fullName evidence="5">MFS transporter</fullName>
    </recommendedName>
</protein>